<organism evidence="3 4">
    <name type="scientific">Streptomyces botrytidirepellens</name>
    <dbReference type="NCBI Taxonomy" id="2486417"/>
    <lineage>
        <taxon>Bacteria</taxon>
        <taxon>Bacillati</taxon>
        <taxon>Actinomycetota</taxon>
        <taxon>Actinomycetes</taxon>
        <taxon>Kitasatosporales</taxon>
        <taxon>Streptomycetaceae</taxon>
        <taxon>Streptomyces</taxon>
    </lineage>
</organism>
<keyword evidence="2" id="KW-0812">Transmembrane</keyword>
<feature type="compositionally biased region" description="Polar residues" evidence="1">
    <location>
        <begin position="45"/>
        <end position="55"/>
    </location>
</feature>
<feature type="compositionally biased region" description="Low complexity" evidence="1">
    <location>
        <begin position="81"/>
        <end position="99"/>
    </location>
</feature>
<dbReference type="AlphaFoldDB" id="A0A3M8X3Z3"/>
<protein>
    <submittedName>
        <fullName evidence="3">Zinc ribbon domain-containing protein</fullName>
    </submittedName>
</protein>
<accession>A0A3M8X3Z3</accession>
<sequence length="398" mass="42178">APQGSAPQGSASPGFGPHGPAPQGSASQGSAPQGSAPHGPAPQGSAPQGSASYGNASPGFGPPGSTPPTTPAGDADPTRPVPRATTPAPTAGATGTPDPESTTDRARALLVPVADPQGEPERPPAVAPVLPGRPAPARPEVRAPVAPDNHGGVACPWCHTANRPDRHFCARCAMPMAEGPENPARLPWWRRLFDYRNREQPWAGDRPRLRYQIGRILRWVVLAAVLALVGWALFQTPQAVSAVRDHFAKRAPLAPDSYKASRSYPQHGPDKAFDVVSNSWWGPGVTQSAKGEWLEARFRDPVRLLDIGITPGMSGRGETLTKSALPHRIEARITTDDGKTTVRELNLDQGAGFQRRPFRVQNVTAVRFTIQSAYGADGKKQVAIAEIEFFGPSKASRS</sequence>
<feature type="compositionally biased region" description="Polar residues" evidence="1">
    <location>
        <begin position="1"/>
        <end position="11"/>
    </location>
</feature>
<dbReference type="NCBIfam" id="NF047619">
    <property type="entry name" value="NADase_discoid"/>
    <property type="match status" value="1"/>
</dbReference>
<gene>
    <name evidence="3" type="ORF">EEJ42_03255</name>
</gene>
<evidence type="ECO:0000256" key="1">
    <source>
        <dbReference type="SAM" id="MobiDB-lite"/>
    </source>
</evidence>
<feature type="region of interest" description="Disordered" evidence="1">
    <location>
        <begin position="1"/>
        <end position="103"/>
    </location>
</feature>
<proteinExistence type="predicted"/>
<feature type="compositionally biased region" description="Low complexity" evidence="1">
    <location>
        <begin position="21"/>
        <end position="37"/>
    </location>
</feature>
<name>A0A3M8X3Z3_9ACTN</name>
<evidence type="ECO:0000313" key="3">
    <source>
        <dbReference type="EMBL" id="RNG36159.1"/>
    </source>
</evidence>
<feature type="non-terminal residue" evidence="3">
    <location>
        <position position="1"/>
    </location>
</feature>
<feature type="compositionally biased region" description="Pro residues" evidence="1">
    <location>
        <begin position="60"/>
        <end position="70"/>
    </location>
</feature>
<dbReference type="Proteomes" id="UP000275401">
    <property type="component" value="Unassembled WGS sequence"/>
</dbReference>
<dbReference type="EMBL" id="RIBZ01000044">
    <property type="protein sequence ID" value="RNG36159.1"/>
    <property type="molecule type" value="Genomic_DNA"/>
</dbReference>
<feature type="transmembrane region" description="Helical" evidence="2">
    <location>
        <begin position="216"/>
        <end position="234"/>
    </location>
</feature>
<evidence type="ECO:0000256" key="2">
    <source>
        <dbReference type="SAM" id="Phobius"/>
    </source>
</evidence>
<keyword evidence="2" id="KW-1133">Transmembrane helix</keyword>
<keyword evidence="2" id="KW-0472">Membrane</keyword>
<dbReference type="Gene3D" id="2.60.120.260">
    <property type="entry name" value="Galactose-binding domain-like"/>
    <property type="match status" value="1"/>
</dbReference>
<keyword evidence="4" id="KW-1185">Reference proteome</keyword>
<dbReference type="InterPro" id="IPR008979">
    <property type="entry name" value="Galactose-bd-like_sf"/>
</dbReference>
<reference evidence="3 4" key="1">
    <citation type="submission" date="2018-11" db="EMBL/GenBank/DDBJ databases">
        <title>The Potential of Streptomyces as Biocontrol Agents against the Tomato grey mould, Botrytis cinerea (Gray mold) Frontiers in Microbiology.</title>
        <authorList>
            <person name="Li D."/>
        </authorList>
    </citation>
    <scope>NUCLEOTIDE SEQUENCE [LARGE SCALE GENOMIC DNA]</scope>
    <source>
        <strain evidence="3 4">NEAU-LD23</strain>
    </source>
</reference>
<dbReference type="RefSeq" id="WP_123098506.1">
    <property type="nucleotide sequence ID" value="NZ_RIBZ01000044.1"/>
</dbReference>
<dbReference type="SUPFAM" id="SSF49785">
    <property type="entry name" value="Galactose-binding domain-like"/>
    <property type="match status" value="1"/>
</dbReference>
<dbReference type="InterPro" id="IPR057561">
    <property type="entry name" value="NADase_transloc"/>
</dbReference>
<evidence type="ECO:0000313" key="4">
    <source>
        <dbReference type="Proteomes" id="UP000275401"/>
    </source>
</evidence>
<comment type="caution">
    <text evidence="3">The sequence shown here is derived from an EMBL/GenBank/DDBJ whole genome shotgun (WGS) entry which is preliminary data.</text>
</comment>